<evidence type="ECO:0000256" key="1">
    <source>
        <dbReference type="ARBA" id="ARBA00022722"/>
    </source>
</evidence>
<keyword evidence="2" id="KW-0547">Nucleotide-binding</keyword>
<evidence type="ECO:0000259" key="10">
    <source>
        <dbReference type="PROSITE" id="PS51217"/>
    </source>
</evidence>
<keyword evidence="8" id="KW-0238">DNA-binding</keyword>
<dbReference type="KEGG" id="melm:C7H73_07755"/>
<keyword evidence="1" id="KW-0540">Nuclease</keyword>
<dbReference type="GO" id="GO:0006281">
    <property type="term" value="P:DNA repair"/>
    <property type="evidence" value="ECO:0007669"/>
    <property type="project" value="UniProtKB-KW"/>
</dbReference>
<dbReference type="SUPFAM" id="SSF52540">
    <property type="entry name" value="P-loop containing nucleoside triphosphate hydrolases"/>
    <property type="match status" value="1"/>
</dbReference>
<dbReference type="InterPro" id="IPR014017">
    <property type="entry name" value="DNA_helicase_UvrD-like_C"/>
</dbReference>
<proteinExistence type="predicted"/>
<evidence type="ECO:0000256" key="4">
    <source>
        <dbReference type="ARBA" id="ARBA00022801"/>
    </source>
</evidence>
<organism evidence="11 12">
    <name type="scientific">Pulveribacter suum</name>
    <dbReference type="NCBI Taxonomy" id="2116657"/>
    <lineage>
        <taxon>Bacteria</taxon>
        <taxon>Pseudomonadati</taxon>
        <taxon>Pseudomonadota</taxon>
        <taxon>Betaproteobacteria</taxon>
        <taxon>Burkholderiales</taxon>
        <taxon>Comamonadaceae</taxon>
        <taxon>Pulveribacter</taxon>
    </lineage>
</organism>
<evidence type="ECO:0000256" key="3">
    <source>
        <dbReference type="ARBA" id="ARBA00022763"/>
    </source>
</evidence>
<feature type="domain" description="UvrD-like helicase C-terminal" evidence="10">
    <location>
        <begin position="187"/>
        <end position="474"/>
    </location>
</feature>
<reference evidence="12" key="1">
    <citation type="submission" date="2018-03" db="EMBL/GenBank/DDBJ databases">
        <title>Genome sequencing of Melaminivora sp. strain SC2-7.</title>
        <authorList>
            <person name="Kim S.-J."/>
            <person name="Heo J."/>
            <person name="Ahn J.-H."/>
            <person name="Kwon S.-W."/>
        </authorList>
    </citation>
    <scope>NUCLEOTIDE SEQUENCE [LARGE SCALE GENOMIC DNA]</scope>
    <source>
        <strain evidence="12">SC2-7</strain>
    </source>
</reference>
<protein>
    <submittedName>
        <fullName evidence="11">Exonuclease</fullName>
    </submittedName>
</protein>
<dbReference type="EMBL" id="CP027792">
    <property type="protein sequence ID" value="AVP57564.1"/>
    <property type="molecule type" value="Genomic_DNA"/>
</dbReference>
<evidence type="ECO:0000256" key="6">
    <source>
        <dbReference type="ARBA" id="ARBA00022839"/>
    </source>
</evidence>
<dbReference type="InterPro" id="IPR027417">
    <property type="entry name" value="P-loop_NTPase"/>
</dbReference>
<dbReference type="GO" id="GO:0003677">
    <property type="term" value="F:DNA binding"/>
    <property type="evidence" value="ECO:0007669"/>
    <property type="project" value="UniProtKB-KW"/>
</dbReference>
<dbReference type="InterPro" id="IPR011604">
    <property type="entry name" value="PDDEXK-like_dom_sf"/>
</dbReference>
<dbReference type="RefSeq" id="WP_106846117.1">
    <property type="nucleotide sequence ID" value="NZ_CP027792.1"/>
</dbReference>
<keyword evidence="12" id="KW-1185">Reference proteome</keyword>
<evidence type="ECO:0000256" key="5">
    <source>
        <dbReference type="ARBA" id="ARBA00022806"/>
    </source>
</evidence>
<evidence type="ECO:0000256" key="7">
    <source>
        <dbReference type="ARBA" id="ARBA00022840"/>
    </source>
</evidence>
<name>A0A2P1NKH1_9BURK</name>
<keyword evidence="5" id="KW-0347">Helicase</keyword>
<dbReference type="GO" id="GO:0004527">
    <property type="term" value="F:exonuclease activity"/>
    <property type="evidence" value="ECO:0007669"/>
    <property type="project" value="UniProtKB-KW"/>
</dbReference>
<keyword evidence="9" id="KW-0234">DNA repair</keyword>
<dbReference type="OrthoDB" id="9761147at2"/>
<keyword evidence="3" id="KW-0227">DNA damage</keyword>
<dbReference type="AlphaFoldDB" id="A0A2P1NKH1"/>
<keyword evidence="7" id="KW-0067">ATP-binding</keyword>
<dbReference type="GO" id="GO:0005524">
    <property type="term" value="F:ATP binding"/>
    <property type="evidence" value="ECO:0007669"/>
    <property type="project" value="UniProtKB-KW"/>
</dbReference>
<evidence type="ECO:0000313" key="12">
    <source>
        <dbReference type="Proteomes" id="UP000241829"/>
    </source>
</evidence>
<keyword evidence="6 11" id="KW-0269">Exonuclease</keyword>
<dbReference type="Pfam" id="PF12705">
    <property type="entry name" value="PDDEXK_1"/>
    <property type="match status" value="1"/>
</dbReference>
<dbReference type="GO" id="GO:0004386">
    <property type="term" value="F:helicase activity"/>
    <property type="evidence" value="ECO:0007669"/>
    <property type="project" value="UniProtKB-KW"/>
</dbReference>
<dbReference type="PROSITE" id="PS51217">
    <property type="entry name" value="UVRD_HELICASE_CTER"/>
    <property type="match status" value="1"/>
</dbReference>
<evidence type="ECO:0000313" key="11">
    <source>
        <dbReference type="EMBL" id="AVP57564.1"/>
    </source>
</evidence>
<dbReference type="InterPro" id="IPR038726">
    <property type="entry name" value="PDDEXK_AddAB-type"/>
</dbReference>
<dbReference type="Proteomes" id="UP000241829">
    <property type="component" value="Chromosome"/>
</dbReference>
<keyword evidence="4" id="KW-0378">Hydrolase</keyword>
<gene>
    <name evidence="11" type="ORF">C7H73_07755</name>
</gene>
<accession>A0A2P1NKH1</accession>
<evidence type="ECO:0000256" key="2">
    <source>
        <dbReference type="ARBA" id="ARBA00022741"/>
    </source>
</evidence>
<evidence type="ECO:0000256" key="9">
    <source>
        <dbReference type="ARBA" id="ARBA00023204"/>
    </source>
</evidence>
<sequence>MTVIATDDRPAQGWSEVFTHVQALAAGRGVRLCAVVVLVPYAQLMAQAARQWQRLHPQGFAPRFETTRNWAVRFAAPAPHASEYTGERARDAITARALLERAGLGEQREMLAALVLEMAAQLAGAVAAVAPGQRAQWGEAARALLPAGGDGAALRFEAAAARVALEWVLASRHASDVLFAPQARQAARLLVVLGGLQPDPLAQALLAHWGEDGWSAGLHLPPAADAPCIALHAVDDGEAEAQRAAACVLAHLAAARAPVALAATDRALTRRVSALLHAAGVSVQDETGWALSTTRASAQLMALLRACAWDAPADEVLDWLKHCPGADAPSLHALERWLRRQGERLWSAGAADLAASSARHPLEAALAAQCEQWRARLQAARPLAAWLAALRQLLQDCGAWDALEADPAGERVLAELRLPPGLGDELHSVDGAGRRLSLAEFTRWAGEVLESARFRPEYPDGAPVVVLPLAQLLARPFAALVVPGCDEKRLQAAPEPPGPWTAAQREGLGLPTREALAQAQRAAWQYALGLPHVELVWRTGDGRSEPLLASPLVQALRLLGGAAQGQDACVPRAVAAAPVARPRADGRALPLQRLSASAYADLRHCPYRFFALRQLGLQEDGELDGQVDKRDFGTWLHRLLQHFHEGLAAAAGGPGRAALMDEAAARATRELRLEGGDFLPWASGWPLLREGYLDWLSSYEAAERGAFAHAELRARQPLAGVELIGTLDRVDVIHGAGQPPVHLIIDYKSESATRTRERIGAGGEDIQLAFYAALMPPGHRLRAAYLNVGERGEVRLYEQDGLEQLHQQLLRAIEHDMARIAEGELMQALGEGAVCDWCAARGLCRRDFWND</sequence>
<evidence type="ECO:0000256" key="8">
    <source>
        <dbReference type="ARBA" id="ARBA00023125"/>
    </source>
</evidence>
<dbReference type="Gene3D" id="3.90.320.10">
    <property type="match status" value="1"/>
</dbReference>